<evidence type="ECO:0000256" key="12">
    <source>
        <dbReference type="ARBA" id="ARBA00023163"/>
    </source>
</evidence>
<evidence type="ECO:0000256" key="7">
    <source>
        <dbReference type="ARBA" id="ARBA00022723"/>
    </source>
</evidence>
<evidence type="ECO:0000256" key="15">
    <source>
        <dbReference type="RuleBase" id="RU364037"/>
    </source>
</evidence>
<gene>
    <name evidence="15" type="primary">fur</name>
    <name evidence="16" type="ORF">GZ77_23495</name>
</gene>
<dbReference type="InterPro" id="IPR036390">
    <property type="entry name" value="WH_DNA-bd_sf"/>
</dbReference>
<evidence type="ECO:0000256" key="6">
    <source>
        <dbReference type="ARBA" id="ARBA00022491"/>
    </source>
</evidence>
<dbReference type="InterPro" id="IPR043135">
    <property type="entry name" value="Fur_C"/>
</dbReference>
<keyword evidence="10 15" id="KW-0805">Transcription regulation</keyword>
<feature type="binding site" evidence="14">
    <location>
        <position position="85"/>
    </location>
    <ligand>
        <name>Fe cation</name>
        <dbReference type="ChEBI" id="CHEBI:24875"/>
    </ligand>
</feature>
<dbReference type="RefSeq" id="WP_034879212.1">
    <property type="nucleotide sequence ID" value="NZ_JOKG01000005.1"/>
</dbReference>
<dbReference type="NCBIfam" id="NF006999">
    <property type="entry name" value="PRK09462.1"/>
    <property type="match status" value="1"/>
</dbReference>
<dbReference type="AlphaFoldDB" id="A0A081N0S4"/>
<evidence type="ECO:0000256" key="1">
    <source>
        <dbReference type="ARBA" id="ARBA00004496"/>
    </source>
</evidence>
<dbReference type="EMBL" id="JOKG01000005">
    <property type="protein sequence ID" value="KEQ12047.1"/>
    <property type="molecule type" value="Genomic_DNA"/>
</dbReference>
<dbReference type="FunFam" id="3.30.1490.190:FF:000001">
    <property type="entry name" value="Ferric uptake regulation protein"/>
    <property type="match status" value="1"/>
</dbReference>
<dbReference type="Pfam" id="PF01475">
    <property type="entry name" value="FUR"/>
    <property type="match status" value="1"/>
</dbReference>
<dbReference type="SUPFAM" id="SSF46785">
    <property type="entry name" value="Winged helix' DNA-binding domain"/>
    <property type="match status" value="1"/>
</dbReference>
<evidence type="ECO:0000256" key="11">
    <source>
        <dbReference type="ARBA" id="ARBA00023125"/>
    </source>
</evidence>
<protein>
    <recommendedName>
        <fullName evidence="4 15">Ferric uptake regulation protein</fullName>
    </recommendedName>
</protein>
<comment type="subcellular location">
    <subcellularLocation>
        <location evidence="1 15">Cytoplasm</location>
    </subcellularLocation>
</comment>
<feature type="binding site" evidence="14">
    <location>
        <position position="123"/>
    </location>
    <ligand>
        <name>Fe cation</name>
        <dbReference type="ChEBI" id="CHEBI:24875"/>
    </ligand>
</feature>
<evidence type="ECO:0000256" key="10">
    <source>
        <dbReference type="ARBA" id="ARBA00023015"/>
    </source>
</evidence>
<feature type="binding site" evidence="14">
    <location>
        <position position="87"/>
    </location>
    <ligand>
        <name>Fe cation</name>
        <dbReference type="ChEBI" id="CHEBI:24875"/>
    </ligand>
</feature>
<dbReference type="PANTHER" id="PTHR33202">
    <property type="entry name" value="ZINC UPTAKE REGULATION PROTEIN"/>
    <property type="match status" value="1"/>
</dbReference>
<dbReference type="GO" id="GO:0003700">
    <property type="term" value="F:DNA-binding transcription factor activity"/>
    <property type="evidence" value="ECO:0007669"/>
    <property type="project" value="UniProtKB-UniRule"/>
</dbReference>
<comment type="similarity">
    <text evidence="2 15">Belongs to the Fur family.</text>
</comment>
<dbReference type="Gene3D" id="1.10.10.10">
    <property type="entry name" value="Winged helix-like DNA-binding domain superfamily/Winged helix DNA-binding domain"/>
    <property type="match status" value="1"/>
</dbReference>
<evidence type="ECO:0000256" key="9">
    <source>
        <dbReference type="ARBA" id="ARBA00023004"/>
    </source>
</evidence>
<keyword evidence="5 15" id="KW-0963">Cytoplasm</keyword>
<dbReference type="Gene3D" id="3.30.1490.190">
    <property type="match status" value="1"/>
</dbReference>
<name>A0A081N0S4_9GAMM</name>
<dbReference type="PANTHER" id="PTHR33202:SF2">
    <property type="entry name" value="FERRIC UPTAKE REGULATION PROTEIN"/>
    <property type="match status" value="1"/>
</dbReference>
<evidence type="ECO:0000256" key="14">
    <source>
        <dbReference type="PIRSR" id="PIRSR602481-2"/>
    </source>
</evidence>
<feature type="binding site" evidence="13">
    <location>
        <position position="91"/>
    </location>
    <ligand>
        <name>Zn(2+)</name>
        <dbReference type="ChEBI" id="CHEBI:29105"/>
    </ligand>
</feature>
<evidence type="ECO:0000313" key="16">
    <source>
        <dbReference type="EMBL" id="KEQ12047.1"/>
    </source>
</evidence>
<dbReference type="eggNOG" id="COG0735">
    <property type="taxonomic scope" value="Bacteria"/>
</dbReference>
<reference evidence="16 17" key="1">
    <citation type="submission" date="2014-06" db="EMBL/GenBank/DDBJ databases">
        <title>Whole Genome Sequences of Three Symbiotic Endozoicomonas Bacteria.</title>
        <authorList>
            <person name="Neave M.J."/>
            <person name="Apprill A."/>
            <person name="Voolstra C.R."/>
        </authorList>
    </citation>
    <scope>NUCLEOTIDE SEQUENCE [LARGE SCALE GENOMIC DNA]</scope>
    <source>
        <strain evidence="16 17">LMG 24815</strain>
    </source>
</reference>
<accession>A0A081N0S4</accession>
<evidence type="ECO:0000256" key="13">
    <source>
        <dbReference type="PIRSR" id="PIRSR602481-1"/>
    </source>
</evidence>
<evidence type="ECO:0000313" key="17">
    <source>
        <dbReference type="Proteomes" id="UP000028006"/>
    </source>
</evidence>
<dbReference type="GO" id="GO:0000976">
    <property type="term" value="F:transcription cis-regulatory region binding"/>
    <property type="evidence" value="ECO:0007669"/>
    <property type="project" value="TreeGrafter"/>
</dbReference>
<feature type="binding site" evidence="14">
    <location>
        <position position="106"/>
    </location>
    <ligand>
        <name>Fe cation</name>
        <dbReference type="ChEBI" id="CHEBI:24875"/>
    </ligand>
</feature>
<dbReference type="FunFam" id="1.10.10.10:FF:000007">
    <property type="entry name" value="Ferric uptake regulation protein"/>
    <property type="match status" value="1"/>
</dbReference>
<dbReference type="GO" id="GO:1900705">
    <property type="term" value="P:negative regulation of siderophore biosynthetic process"/>
    <property type="evidence" value="ECO:0007669"/>
    <property type="project" value="TreeGrafter"/>
</dbReference>
<evidence type="ECO:0000256" key="8">
    <source>
        <dbReference type="ARBA" id="ARBA00022833"/>
    </source>
</evidence>
<keyword evidence="11 15" id="KW-0238">DNA-binding</keyword>
<dbReference type="InterPro" id="IPR036388">
    <property type="entry name" value="WH-like_DNA-bd_sf"/>
</dbReference>
<evidence type="ECO:0000256" key="2">
    <source>
        <dbReference type="ARBA" id="ARBA00007957"/>
    </source>
</evidence>
<comment type="cofactor">
    <cofactor evidence="13">
        <name>Zn(2+)</name>
        <dbReference type="ChEBI" id="CHEBI:29105"/>
    </cofactor>
    <text evidence="13">Binds 1 zinc ion per subunit.</text>
</comment>
<dbReference type="GO" id="GO:0045892">
    <property type="term" value="P:negative regulation of DNA-templated transcription"/>
    <property type="evidence" value="ECO:0007669"/>
    <property type="project" value="TreeGrafter"/>
</dbReference>
<dbReference type="InterPro" id="IPR002481">
    <property type="entry name" value="FUR"/>
</dbReference>
<dbReference type="GO" id="GO:0008270">
    <property type="term" value="F:zinc ion binding"/>
    <property type="evidence" value="ECO:0007669"/>
    <property type="project" value="TreeGrafter"/>
</dbReference>
<proteinExistence type="inferred from homology"/>
<keyword evidence="6 15" id="KW-0678">Repressor</keyword>
<keyword evidence="8 13" id="KW-0862">Zinc</keyword>
<comment type="subunit">
    <text evidence="3 15">Homodimer.</text>
</comment>
<evidence type="ECO:0000256" key="4">
    <source>
        <dbReference type="ARBA" id="ARBA00020910"/>
    </source>
</evidence>
<dbReference type="CDD" id="cd07153">
    <property type="entry name" value="Fur_like"/>
    <property type="match status" value="1"/>
</dbReference>
<evidence type="ECO:0000256" key="5">
    <source>
        <dbReference type="ARBA" id="ARBA00022490"/>
    </source>
</evidence>
<sequence length="136" mass="15232">MSSHKLKEAGLKVTLPRVKVLEAMESLVGSHVSAEDVYKLLLENKTDIGLATIYRILNQFEEVGILTRHNFDGAVARFELKSSNHHDHMICTNSGEIIEFTDPIIEARQKEIAREKGYELLGHSLVLHVKRTGSPA</sequence>
<dbReference type="GO" id="GO:0005829">
    <property type="term" value="C:cytosol"/>
    <property type="evidence" value="ECO:0007669"/>
    <property type="project" value="TreeGrafter"/>
</dbReference>
<comment type="cofactor">
    <cofactor evidence="14">
        <name>Mn(2+)</name>
        <dbReference type="ChEBI" id="CHEBI:29035"/>
    </cofactor>
    <cofactor evidence="14">
        <name>Fe(2+)</name>
        <dbReference type="ChEBI" id="CHEBI:29033"/>
    </cofactor>
    <text evidence="14">Binds 1 Mn(2+) or Fe(2+) ion per subunit.</text>
</comment>
<comment type="caution">
    <text evidence="16">The sequence shown here is derived from an EMBL/GenBank/DDBJ whole genome shotgun (WGS) entry which is preliminary data.</text>
</comment>
<evidence type="ECO:0000256" key="3">
    <source>
        <dbReference type="ARBA" id="ARBA00011738"/>
    </source>
</evidence>
<keyword evidence="9 14" id="KW-0408">Iron</keyword>
<keyword evidence="17" id="KW-1185">Reference proteome</keyword>
<keyword evidence="7 13" id="KW-0479">Metal-binding</keyword>
<dbReference type="Proteomes" id="UP000028006">
    <property type="component" value="Unassembled WGS sequence"/>
</dbReference>
<organism evidence="16 17">
    <name type="scientific">Endozoicomonas montiporae</name>
    <dbReference type="NCBI Taxonomy" id="1027273"/>
    <lineage>
        <taxon>Bacteria</taxon>
        <taxon>Pseudomonadati</taxon>
        <taxon>Pseudomonadota</taxon>
        <taxon>Gammaproteobacteria</taxon>
        <taxon>Oceanospirillales</taxon>
        <taxon>Endozoicomonadaceae</taxon>
        <taxon>Endozoicomonas</taxon>
    </lineage>
</organism>
<keyword evidence="12 15" id="KW-0804">Transcription</keyword>